<reference evidence="2" key="1">
    <citation type="submission" date="2021-01" db="EMBL/GenBank/DDBJ databases">
        <authorList>
            <person name="Corre E."/>
            <person name="Pelletier E."/>
            <person name="Niang G."/>
            <person name="Scheremetjew M."/>
            <person name="Finn R."/>
            <person name="Kale V."/>
            <person name="Holt S."/>
            <person name="Cochrane G."/>
            <person name="Meng A."/>
            <person name="Brown T."/>
            <person name="Cohen L."/>
        </authorList>
    </citation>
    <scope>NUCLEOTIDE SEQUENCE</scope>
    <source>
        <strain evidence="2">SoJaBio B1-5/56/2</strain>
    </source>
</reference>
<gene>
    <name evidence="2" type="ORF">NAES01612_LOCUS24068</name>
</gene>
<evidence type="ECO:0000256" key="1">
    <source>
        <dbReference type="SAM" id="SignalP"/>
    </source>
</evidence>
<keyword evidence="1" id="KW-0732">Signal</keyword>
<evidence type="ECO:0000313" key="2">
    <source>
        <dbReference type="EMBL" id="CAE2335714.1"/>
    </source>
</evidence>
<dbReference type="Gene3D" id="3.20.20.80">
    <property type="entry name" value="Glycosidases"/>
    <property type="match status" value="1"/>
</dbReference>
<feature type="signal peptide" evidence="1">
    <location>
        <begin position="1"/>
        <end position="25"/>
    </location>
</feature>
<proteinExistence type="predicted"/>
<feature type="chain" id="PRO_5031432170" evidence="1">
    <location>
        <begin position="26"/>
        <end position="576"/>
    </location>
</feature>
<accession>A0A7S4PHW8</accession>
<dbReference type="EMBL" id="HBKR01036818">
    <property type="protein sequence ID" value="CAE2335714.1"/>
    <property type="molecule type" value="Transcribed_RNA"/>
</dbReference>
<name>A0A7S4PHW8_9EUKA</name>
<sequence>MTPASIRVLSLLFLSLSLRPVPSSASLPLRASWFRDRYTAREWDDTLRHFHRTMGGEIVVQRGSQLQDRSKEDIEQDYNTWVWCGTAPGGVGGESCITATENRANAMGLEVIRYLTYVYEEDYSDKAMIKCPQLDGKTNSSRIYYQMVLPTTESSLSDPNDPCSFKAGSKVAIVLTAFAGTDSHQLLLERAASFKEKEISVYMGLPQITSGSVWDPVILPTYMALVERIIADHSIRYDGTWFSDAFAGYYATDETDIGNPDPNLLAIYQMMSKNIHQNGRQLLLSPWLDANLSQLNSSLADHLAGWDAIAATNPDFVAIQEGRGTAKGSYWWKHERFAEIHQVDPTLLLIDQYLDPTVPNNQVYDLQYTFPNRLLFEAIAERVDANAGDPTYPRLWLNVEAFEYLRTNPCLPVDPKGSGMAELLDRTTKERIDRSLTQQSVFVSGLISFAYDSDYLCVPSGFNSSLADEIGEDGWRPVVSLVVNTTHDTTPQLSVVGLNLESVDTFHISFLDTEKKWQQIDAPPTSFNPNWGTQNNRLPELQEVLISFSSWSSVLHPSSPLLSVQAKDSNWACYWD</sequence>
<organism evidence="2">
    <name type="scientific">Paramoeba aestuarina</name>
    <dbReference type="NCBI Taxonomy" id="180227"/>
    <lineage>
        <taxon>Eukaryota</taxon>
        <taxon>Amoebozoa</taxon>
        <taxon>Discosea</taxon>
        <taxon>Flabellinia</taxon>
        <taxon>Dactylopodida</taxon>
        <taxon>Paramoebidae</taxon>
        <taxon>Paramoeba</taxon>
    </lineage>
</organism>
<dbReference type="AlphaFoldDB" id="A0A7S4PHW8"/>
<protein>
    <submittedName>
        <fullName evidence="2">Uncharacterized protein</fullName>
    </submittedName>
</protein>